<gene>
    <name evidence="3" type="ORF">D9615_009021</name>
</gene>
<dbReference type="Pfam" id="PF18759">
    <property type="entry name" value="Plavaka"/>
    <property type="match status" value="1"/>
</dbReference>
<dbReference type="OrthoDB" id="3199698at2759"/>
<feature type="compositionally biased region" description="Acidic residues" evidence="1">
    <location>
        <begin position="60"/>
        <end position="72"/>
    </location>
</feature>
<evidence type="ECO:0000256" key="1">
    <source>
        <dbReference type="SAM" id="MobiDB-lite"/>
    </source>
</evidence>
<feature type="compositionally biased region" description="Basic and acidic residues" evidence="1">
    <location>
        <begin position="122"/>
        <end position="133"/>
    </location>
</feature>
<proteinExistence type="predicted"/>
<comment type="caution">
    <text evidence="3">The sequence shown here is derived from an EMBL/GenBank/DDBJ whole genome shotgun (WGS) entry which is preliminary data.</text>
</comment>
<accession>A0A8H5LYX1</accession>
<evidence type="ECO:0000313" key="4">
    <source>
        <dbReference type="Proteomes" id="UP000565441"/>
    </source>
</evidence>
<evidence type="ECO:0000313" key="3">
    <source>
        <dbReference type="EMBL" id="KAF5374647.1"/>
    </source>
</evidence>
<name>A0A8H5LYX1_9AGAR</name>
<organism evidence="3 4">
    <name type="scientific">Tricholomella constricta</name>
    <dbReference type="NCBI Taxonomy" id="117010"/>
    <lineage>
        <taxon>Eukaryota</taxon>
        <taxon>Fungi</taxon>
        <taxon>Dikarya</taxon>
        <taxon>Basidiomycota</taxon>
        <taxon>Agaricomycotina</taxon>
        <taxon>Agaricomycetes</taxon>
        <taxon>Agaricomycetidae</taxon>
        <taxon>Agaricales</taxon>
        <taxon>Tricholomatineae</taxon>
        <taxon>Lyophyllaceae</taxon>
        <taxon>Tricholomella</taxon>
    </lineage>
</organism>
<dbReference type="AlphaFoldDB" id="A0A8H5LYX1"/>
<sequence>MRRSYKAFTPARYACNFAGCRRMLKSARGLTLHYEAVHIVPQDLRFQFPSAPVDHSPEFDTPDTDVLLETDPEPPWPLPSPTFSSRRSPRRTRSGSPLQTPQGQQPRITINLNHEDIETHPLLDATPCDKDGFDLNNNAPPPPAEPHDPTDYGPFPDCARFKLAEFLFAEDEMSANNVDRLVNIISALYPDESPPFDSHTHMYSLIDSIKQGDVAWQSFSITYQGAVPESGPIPTWMREKFEVWFRDPLEVLENQIGNPDFKDGIDYTPKRIFKKGKRRFRDLMTGNWAWDQAKTEALFIAPTYTPQGFQR</sequence>
<dbReference type="Proteomes" id="UP000565441">
    <property type="component" value="Unassembled WGS sequence"/>
</dbReference>
<feature type="region of interest" description="Disordered" evidence="1">
    <location>
        <begin position="51"/>
        <end position="107"/>
    </location>
</feature>
<feature type="region of interest" description="Disordered" evidence="1">
    <location>
        <begin position="122"/>
        <end position="150"/>
    </location>
</feature>
<protein>
    <recommendedName>
        <fullName evidence="2">C2H2-type domain-containing protein</fullName>
    </recommendedName>
</protein>
<dbReference type="InterPro" id="IPR041078">
    <property type="entry name" value="Plavaka"/>
</dbReference>
<dbReference type="PROSITE" id="PS00028">
    <property type="entry name" value="ZINC_FINGER_C2H2_1"/>
    <property type="match status" value="1"/>
</dbReference>
<evidence type="ECO:0000259" key="2">
    <source>
        <dbReference type="PROSITE" id="PS00028"/>
    </source>
</evidence>
<dbReference type="EMBL" id="JAACJP010000035">
    <property type="protein sequence ID" value="KAF5374647.1"/>
    <property type="molecule type" value="Genomic_DNA"/>
</dbReference>
<keyword evidence="4" id="KW-1185">Reference proteome</keyword>
<reference evidence="3 4" key="1">
    <citation type="journal article" date="2020" name="ISME J.">
        <title>Uncovering the hidden diversity of litter-decomposition mechanisms in mushroom-forming fungi.</title>
        <authorList>
            <person name="Floudas D."/>
            <person name="Bentzer J."/>
            <person name="Ahren D."/>
            <person name="Johansson T."/>
            <person name="Persson P."/>
            <person name="Tunlid A."/>
        </authorList>
    </citation>
    <scope>NUCLEOTIDE SEQUENCE [LARGE SCALE GENOMIC DNA]</scope>
    <source>
        <strain evidence="3 4">CBS 661.87</strain>
    </source>
</reference>
<dbReference type="InterPro" id="IPR013087">
    <property type="entry name" value="Znf_C2H2_type"/>
</dbReference>
<feature type="domain" description="C2H2-type" evidence="2">
    <location>
        <begin position="15"/>
        <end position="38"/>
    </location>
</feature>